<evidence type="ECO:0000313" key="3">
    <source>
        <dbReference type="EMBL" id="EYU19719.1"/>
    </source>
</evidence>
<evidence type="ECO:0000259" key="2">
    <source>
        <dbReference type="Pfam" id="PF07910"/>
    </source>
</evidence>
<keyword evidence="4" id="KW-1185">Reference proteome</keyword>
<evidence type="ECO:0000313" key="4">
    <source>
        <dbReference type="Proteomes" id="UP000030748"/>
    </source>
</evidence>
<dbReference type="EMBL" id="KI632289">
    <property type="protein sequence ID" value="EYU19719.1"/>
    <property type="molecule type" value="Genomic_DNA"/>
</dbReference>
<accession>A0A022PW12</accession>
<dbReference type="STRING" id="4155.A0A022PW12"/>
<feature type="domain" description="UFSP1/2/DUB catalytic" evidence="2">
    <location>
        <begin position="120"/>
        <end position="380"/>
    </location>
</feature>
<protein>
    <recommendedName>
        <fullName evidence="2">UFSP1/2/DUB catalytic domain-containing protein</fullName>
    </recommendedName>
</protein>
<proteinExistence type="predicted"/>
<reference evidence="3 4" key="1">
    <citation type="journal article" date="2013" name="Proc. Natl. Acad. Sci. U.S.A.">
        <title>Fine-scale variation in meiotic recombination in Mimulus inferred from population shotgun sequencing.</title>
        <authorList>
            <person name="Hellsten U."/>
            <person name="Wright K.M."/>
            <person name="Jenkins J."/>
            <person name="Shu S."/>
            <person name="Yuan Y."/>
            <person name="Wessler S.R."/>
            <person name="Schmutz J."/>
            <person name="Willis J.H."/>
            <person name="Rokhsar D.S."/>
        </authorList>
    </citation>
    <scope>NUCLEOTIDE SEQUENCE [LARGE SCALE GENOMIC DNA]</scope>
    <source>
        <strain evidence="4">cv. DUN x IM62</strain>
    </source>
</reference>
<keyword evidence="1" id="KW-0378">Hydrolase</keyword>
<dbReference type="Pfam" id="PF07910">
    <property type="entry name" value="Peptidase_C78"/>
    <property type="match status" value="1"/>
</dbReference>
<dbReference type="GO" id="GO:0019783">
    <property type="term" value="F:ubiquitin-like protein peptidase activity"/>
    <property type="evidence" value="ECO:0007669"/>
    <property type="project" value="UniProtKB-ARBA"/>
</dbReference>
<name>A0A022PW12_ERYGU</name>
<dbReference type="eggNOG" id="KOG4696">
    <property type="taxonomic scope" value="Eukaryota"/>
</dbReference>
<gene>
    <name evidence="3" type="ORF">MIMGU_mgv1a007512mg</name>
</gene>
<dbReference type="PhylomeDB" id="A0A022PW12"/>
<organism evidence="3 4">
    <name type="scientific">Erythranthe guttata</name>
    <name type="common">Yellow monkey flower</name>
    <name type="synonym">Mimulus guttatus</name>
    <dbReference type="NCBI Taxonomy" id="4155"/>
    <lineage>
        <taxon>Eukaryota</taxon>
        <taxon>Viridiplantae</taxon>
        <taxon>Streptophyta</taxon>
        <taxon>Embryophyta</taxon>
        <taxon>Tracheophyta</taxon>
        <taxon>Spermatophyta</taxon>
        <taxon>Magnoliopsida</taxon>
        <taxon>eudicotyledons</taxon>
        <taxon>Gunneridae</taxon>
        <taxon>Pentapetalae</taxon>
        <taxon>asterids</taxon>
        <taxon>lamiids</taxon>
        <taxon>Lamiales</taxon>
        <taxon>Phrymaceae</taxon>
        <taxon>Erythranthe</taxon>
    </lineage>
</organism>
<dbReference type="Proteomes" id="UP000030748">
    <property type="component" value="Unassembled WGS sequence"/>
</dbReference>
<evidence type="ECO:0000256" key="1">
    <source>
        <dbReference type="ARBA" id="ARBA00022801"/>
    </source>
</evidence>
<dbReference type="InterPro" id="IPR012462">
    <property type="entry name" value="UFSP1/2_DUB_cat"/>
</dbReference>
<dbReference type="Gene3D" id="3.90.70.130">
    <property type="match status" value="1"/>
</dbReference>
<dbReference type="AlphaFoldDB" id="A0A022PW12"/>
<sequence>MEISSCPICNLSVPSLELQRHANEHFDDEDYSRDFEFARIISIAPPSPPPIAENSLKCWPSSSRCDAKTTDCSGNIDAEKYASLVLSQNKEKFYKVEGNLMTMLRKCLELEWGNSSSILCGHIDHFQSTEWDIGWGCGWRNIQMLSSHLLSQREEAKQVLYGGSGFVPNIGSVQRWLELAWEKGFDTLGSNEFDQKIHGKRNWIGTVECAALLRSFGLRACIVDFVDKDCELDTSVACVGFGKRKISQIYGPMDSFLSKGKVDLSPRVSSGNEGCKQVDGLTEWVWNYFRGNNASISSGNNRVAISEKTPLYFQHDGHSRTIVGIQVKHQKNGKKQYNLLIFDPSEKTRNLEESLRNNVGWQRLIKRGAHTLRKSMYQLCYVDPGIARGQELEKLKIIRGTRHEF</sequence>
<dbReference type="PANTHER" id="PTHR48153">
    <property type="entry name" value="UFM1-SPECIFIC PROTEASE 2"/>
    <property type="match status" value="1"/>
</dbReference>
<dbReference type="OrthoDB" id="288987at2759"/>
<dbReference type="PANTHER" id="PTHR48153:SF4">
    <property type="entry name" value="UBIQUITIN CARBOXYL-TERMINAL HYDROLASE MUG105"/>
    <property type="match status" value="1"/>
</dbReference>